<reference evidence="1 2" key="1">
    <citation type="submission" date="2016-10" db="EMBL/GenBank/DDBJ databases">
        <authorList>
            <person name="de Groot N.N."/>
        </authorList>
    </citation>
    <scope>NUCLEOTIDE SEQUENCE [LARGE SCALE GENOMIC DNA]</scope>
    <source>
        <strain evidence="1 2">CGMCC 1.3401</strain>
    </source>
</reference>
<gene>
    <name evidence="1" type="ORF">SAMN02927900_03450</name>
</gene>
<organism evidence="1 2">
    <name type="scientific">Rhizobium mongolense subsp. loessense</name>
    <dbReference type="NCBI Taxonomy" id="158890"/>
    <lineage>
        <taxon>Bacteria</taxon>
        <taxon>Pseudomonadati</taxon>
        <taxon>Pseudomonadota</taxon>
        <taxon>Alphaproteobacteria</taxon>
        <taxon>Hyphomicrobiales</taxon>
        <taxon>Rhizobiaceae</taxon>
        <taxon>Rhizobium/Agrobacterium group</taxon>
        <taxon>Rhizobium</taxon>
    </lineage>
</organism>
<dbReference type="Proteomes" id="UP000199542">
    <property type="component" value="Unassembled WGS sequence"/>
</dbReference>
<dbReference type="RefSeq" id="WP_233426747.1">
    <property type="nucleotide sequence ID" value="NZ_FMTM01000005.1"/>
</dbReference>
<evidence type="ECO:0000313" key="2">
    <source>
        <dbReference type="Proteomes" id="UP000199542"/>
    </source>
</evidence>
<protein>
    <submittedName>
        <fullName evidence="1">Uncharacterized protein</fullName>
    </submittedName>
</protein>
<dbReference type="InterPro" id="IPR029058">
    <property type="entry name" value="AB_hydrolase_fold"/>
</dbReference>
<dbReference type="EMBL" id="FMTM01000005">
    <property type="protein sequence ID" value="SCW65467.1"/>
    <property type="molecule type" value="Genomic_DNA"/>
</dbReference>
<dbReference type="Gene3D" id="3.40.50.1820">
    <property type="entry name" value="alpha/beta hydrolase"/>
    <property type="match status" value="1"/>
</dbReference>
<accession>A0A1G4S909</accession>
<sequence>MKDHIRSTAIPSRTIQTPQSISAEAQAVLSRLVDEDGHPINAQYEMPSPEDFSGWMKVKAVADAHYAAAVKGLEENLQSTAETITVEHATIHVATPHGAFDERHAIIDLHGGALVFGGGEACLVSALSQAHYQPTSPARAFSSTAA</sequence>
<dbReference type="AlphaFoldDB" id="A0A1G4S909"/>
<proteinExistence type="predicted"/>
<evidence type="ECO:0000313" key="1">
    <source>
        <dbReference type="EMBL" id="SCW65467.1"/>
    </source>
</evidence>
<name>A0A1G4S909_9HYPH</name>